<dbReference type="InterPro" id="IPR000182">
    <property type="entry name" value="GNAT_dom"/>
</dbReference>
<organism evidence="3 4">
    <name type="scientific">Waddlia chondrophila (strain ATCC VR-1470 / WSU 86-1044)</name>
    <dbReference type="NCBI Taxonomy" id="716544"/>
    <lineage>
        <taxon>Bacteria</taxon>
        <taxon>Pseudomonadati</taxon>
        <taxon>Chlamydiota</taxon>
        <taxon>Chlamydiia</taxon>
        <taxon>Parachlamydiales</taxon>
        <taxon>Waddliaceae</taxon>
        <taxon>Waddlia</taxon>
    </lineage>
</organism>
<dbReference type="eggNOG" id="COG0388">
    <property type="taxonomic scope" value="Bacteria"/>
</dbReference>
<name>D6YUS1_WADCW</name>
<dbReference type="PROSITE" id="PS51186">
    <property type="entry name" value="GNAT"/>
    <property type="match status" value="1"/>
</dbReference>
<dbReference type="PANTHER" id="PTHR23088:SF50">
    <property type="entry name" value="HYDROLASE YHCX"/>
    <property type="match status" value="1"/>
</dbReference>
<dbReference type="SUPFAM" id="SSF55729">
    <property type="entry name" value="Acyl-CoA N-acyltransferases (Nat)"/>
    <property type="match status" value="1"/>
</dbReference>
<dbReference type="Gene3D" id="3.40.630.30">
    <property type="match status" value="1"/>
</dbReference>
<dbReference type="HOGENOM" id="CLU_519657_0_0_0"/>
<evidence type="ECO:0000259" key="1">
    <source>
        <dbReference type="PROSITE" id="PS50263"/>
    </source>
</evidence>
<dbReference type="EC" id="3.5.-.-" evidence="3"/>
<reference evidence="3 4" key="1">
    <citation type="journal article" date="2010" name="PLoS ONE">
        <title>The Waddlia genome: a window into chlamydial biology.</title>
        <authorList>
            <person name="Bertelli C."/>
            <person name="Collyn F."/>
            <person name="Croxatto A."/>
            <person name="Ruckert C."/>
            <person name="Polkinghorne A."/>
            <person name="Kebbi-Beghdadi C."/>
            <person name="Goesmann A."/>
            <person name="Vaughan L."/>
            <person name="Greub G."/>
        </authorList>
    </citation>
    <scope>NUCLEOTIDE SEQUENCE [LARGE SCALE GENOMIC DNA]</scope>
    <source>
        <strain evidence="4">ATCC VR-1470 / WSU 86-1044</strain>
    </source>
</reference>
<accession>D6YUS1</accession>
<dbReference type="EMBL" id="CP001928">
    <property type="protein sequence ID" value="ADI37882.1"/>
    <property type="molecule type" value="Genomic_DNA"/>
</dbReference>
<dbReference type="eggNOG" id="COG1247">
    <property type="taxonomic scope" value="Bacteria"/>
</dbReference>
<keyword evidence="3" id="KW-0378">Hydrolase</keyword>
<dbReference type="STRING" id="716544.wcw_0511"/>
<evidence type="ECO:0000259" key="2">
    <source>
        <dbReference type="PROSITE" id="PS51186"/>
    </source>
</evidence>
<dbReference type="InterPro" id="IPR036526">
    <property type="entry name" value="C-N_Hydrolase_sf"/>
</dbReference>
<dbReference type="Pfam" id="PF00795">
    <property type="entry name" value="CN_hydrolase"/>
    <property type="match status" value="1"/>
</dbReference>
<dbReference type="PROSITE" id="PS50263">
    <property type="entry name" value="CN_HYDROLASE"/>
    <property type="match status" value="1"/>
</dbReference>
<dbReference type="KEGG" id="wch:wcw_0511"/>
<dbReference type="AlphaFoldDB" id="D6YUS1"/>
<gene>
    <name evidence="3" type="ordered locus">wcw_0511</name>
</gene>
<dbReference type="CDD" id="cd07574">
    <property type="entry name" value="nitrilase_Rim1_like"/>
    <property type="match status" value="1"/>
</dbReference>
<dbReference type="SUPFAM" id="SSF56317">
    <property type="entry name" value="Carbon-nitrogen hydrolase"/>
    <property type="match status" value="1"/>
</dbReference>
<protein>
    <submittedName>
        <fullName evidence="3">Hydrolase</fullName>
        <ecNumber evidence="3">3.5.-.-</ecNumber>
    </submittedName>
</protein>
<evidence type="ECO:0000313" key="4">
    <source>
        <dbReference type="Proteomes" id="UP000001505"/>
    </source>
</evidence>
<dbReference type="PANTHER" id="PTHR23088">
    <property type="entry name" value="NITRILASE-RELATED"/>
    <property type="match status" value="1"/>
</dbReference>
<dbReference type="GO" id="GO:0016747">
    <property type="term" value="F:acyltransferase activity, transferring groups other than amino-acyl groups"/>
    <property type="evidence" value="ECO:0007669"/>
    <property type="project" value="InterPro"/>
</dbReference>
<dbReference type="GO" id="GO:0016787">
    <property type="term" value="F:hydrolase activity"/>
    <property type="evidence" value="ECO:0007669"/>
    <property type="project" value="UniProtKB-KW"/>
</dbReference>
<dbReference type="RefSeq" id="WP_013181608.1">
    <property type="nucleotide sequence ID" value="NC_014225.1"/>
</dbReference>
<feature type="domain" description="N-acetyltransferase" evidence="2">
    <location>
        <begin position="11"/>
        <end position="210"/>
    </location>
</feature>
<keyword evidence="4" id="KW-1185">Reference proteome</keyword>
<dbReference type="CDD" id="cd04301">
    <property type="entry name" value="NAT_SF"/>
    <property type="match status" value="1"/>
</dbReference>
<sequence length="517" mass="59611">MVKSNEEKPKLVIRNAAVRDVPAIQKLSVKVYKEHYQYSQAELRGQIRHFPEGQFVAEYNGKVIGYCASLIVHRQKAMRSHSWREITGNGYCSTHTRNGDFLYGVDIFVDPAYRRMRIGERFYRERISLCKFLRLKGIIFAGRLPLLKKKFKQVGSAEGYLQAVLDKKIRDPVINFQLRQGFEILGILEKYDPKDTESMGYAAHMIWYNPEMSSQDATESGNRSGSDALRVASVQYMQREIGSFDEFKKIITYYIDVVHDYRCDFVLFPEFFTLQLLSIESEKLSPEKAILRLAEYTEDLKEFFKDLAIKYNTNIIAGSHPVRVSDTEVQNICFIFLRDGSVHEQPKIHPTPDEKYWWNITGGDKLEPIETDCGAIGVLICYDSEFPELARYLVDQGANILFVPFCTDQRQGYLRVRYCSQARAVENQCYVVMSGNVGNLPKVENMDINYGQSCILTPCDFVFSRDGIAAECEPNVETIIFADLHLNDLFESRSSGSVINLRDRRHDLFSVVWHKKH</sequence>
<dbReference type="InterPro" id="IPR016181">
    <property type="entry name" value="Acyl_CoA_acyltransferase"/>
</dbReference>
<dbReference type="OrthoDB" id="9811121at2"/>
<dbReference type="Proteomes" id="UP000001505">
    <property type="component" value="Chromosome"/>
</dbReference>
<proteinExistence type="predicted"/>
<dbReference type="Pfam" id="PF00583">
    <property type="entry name" value="Acetyltransf_1"/>
    <property type="match status" value="1"/>
</dbReference>
<dbReference type="Gene3D" id="3.60.110.10">
    <property type="entry name" value="Carbon-nitrogen hydrolase"/>
    <property type="match status" value="1"/>
</dbReference>
<dbReference type="InterPro" id="IPR003010">
    <property type="entry name" value="C-N_Hydrolase"/>
</dbReference>
<evidence type="ECO:0000313" key="3">
    <source>
        <dbReference type="EMBL" id="ADI37882.1"/>
    </source>
</evidence>
<feature type="domain" description="CN hydrolase" evidence="1">
    <location>
        <begin position="229"/>
        <end position="486"/>
    </location>
</feature>